<evidence type="ECO:0000256" key="5">
    <source>
        <dbReference type="ARBA" id="ARBA00022597"/>
    </source>
</evidence>
<proteinExistence type="inferred from homology"/>
<organism evidence="11 12">
    <name type="scientific">Defluviitoga tunisiensis</name>
    <dbReference type="NCBI Taxonomy" id="1006576"/>
    <lineage>
        <taxon>Bacteria</taxon>
        <taxon>Thermotogati</taxon>
        <taxon>Thermotogota</taxon>
        <taxon>Thermotogae</taxon>
        <taxon>Petrotogales</taxon>
        <taxon>Petrotogaceae</taxon>
        <taxon>Defluviitoga</taxon>
    </lineage>
</organism>
<protein>
    <submittedName>
        <fullName evidence="11">ABC-type sugar transport system, permease component</fullName>
    </submittedName>
</protein>
<name>A0A0C7P0G9_DEFTU</name>
<sequence length="270" mass="30220">MLKKIFIVAIIILITVLYFFPIYWMISSSLKHSSEFRSYPPTFIPRQLTLENIKTAINDGVIKNIANSLIIAISSTIIVILASSLAGYAIARMHSKLVTIILLFFLISQMLPQIVVATPLYLFFNDLGLLNTYLSVILANATFAIPFATIILRTTFLQIPMELEEAARIDGCNKFQSFLKITWPLSSSGLTIVGVISFVWGYGDFIFASTFLQNQEKYPATVGLYNYLSAQIQDWSKVMAFSTLAIIPIVILFIFLQKYIVQGMTAGAIK</sequence>
<feature type="transmembrane region" description="Helical" evidence="9">
    <location>
        <begin position="183"/>
        <end position="203"/>
    </location>
</feature>
<dbReference type="RefSeq" id="WP_045087311.1">
    <property type="nucleotide sequence ID" value="NZ_LN824141.1"/>
</dbReference>
<feature type="transmembrane region" description="Helical" evidence="9">
    <location>
        <begin position="130"/>
        <end position="152"/>
    </location>
</feature>
<keyword evidence="7 9" id="KW-1133">Transmembrane helix</keyword>
<evidence type="ECO:0000256" key="4">
    <source>
        <dbReference type="ARBA" id="ARBA00022475"/>
    </source>
</evidence>
<accession>A0A0C7P0G9</accession>
<keyword evidence="6 9" id="KW-0812">Transmembrane</keyword>
<feature type="transmembrane region" description="Helical" evidence="9">
    <location>
        <begin position="238"/>
        <end position="256"/>
    </location>
</feature>
<evidence type="ECO:0000313" key="12">
    <source>
        <dbReference type="Proteomes" id="UP000032809"/>
    </source>
</evidence>
<dbReference type="EMBL" id="LN824141">
    <property type="protein sequence ID" value="CEP77740.1"/>
    <property type="molecule type" value="Genomic_DNA"/>
</dbReference>
<evidence type="ECO:0000313" key="11">
    <source>
        <dbReference type="EMBL" id="CEP77740.1"/>
    </source>
</evidence>
<dbReference type="CDD" id="cd06261">
    <property type="entry name" value="TM_PBP2"/>
    <property type="match status" value="1"/>
</dbReference>
<feature type="transmembrane region" description="Helical" evidence="9">
    <location>
        <begin position="5"/>
        <end position="26"/>
    </location>
</feature>
<evidence type="ECO:0000256" key="6">
    <source>
        <dbReference type="ARBA" id="ARBA00022692"/>
    </source>
</evidence>
<dbReference type="Pfam" id="PF00528">
    <property type="entry name" value="BPD_transp_1"/>
    <property type="match status" value="1"/>
</dbReference>
<keyword evidence="8 9" id="KW-0472">Membrane</keyword>
<dbReference type="InterPro" id="IPR000515">
    <property type="entry name" value="MetI-like"/>
</dbReference>
<evidence type="ECO:0000256" key="7">
    <source>
        <dbReference type="ARBA" id="ARBA00022989"/>
    </source>
</evidence>
<comment type="similarity">
    <text evidence="2">Belongs to the binding-protein-dependent transport system permease family. MalFG subfamily.</text>
</comment>
<dbReference type="Proteomes" id="UP000032809">
    <property type="component" value="Chromosome I"/>
</dbReference>
<feature type="transmembrane region" description="Helical" evidence="9">
    <location>
        <begin position="69"/>
        <end position="90"/>
    </location>
</feature>
<dbReference type="InterPro" id="IPR050901">
    <property type="entry name" value="BP-dep_ABC_trans_perm"/>
</dbReference>
<dbReference type="KEGG" id="dtn:DTL3_0414"/>
<dbReference type="GO" id="GO:0005886">
    <property type="term" value="C:plasma membrane"/>
    <property type="evidence" value="ECO:0007669"/>
    <property type="project" value="UniProtKB-SubCell"/>
</dbReference>
<evidence type="ECO:0000256" key="2">
    <source>
        <dbReference type="ARBA" id="ARBA00009047"/>
    </source>
</evidence>
<dbReference type="HOGENOM" id="CLU_016047_1_2_0"/>
<keyword evidence="12" id="KW-1185">Reference proteome</keyword>
<dbReference type="PROSITE" id="PS50928">
    <property type="entry name" value="ABC_TM1"/>
    <property type="match status" value="1"/>
</dbReference>
<gene>
    <name evidence="11" type="ORF">DTL3_0414</name>
</gene>
<dbReference type="SUPFAM" id="SSF161098">
    <property type="entry name" value="MetI-like"/>
    <property type="match status" value="1"/>
</dbReference>
<keyword evidence="3 9" id="KW-0813">Transport</keyword>
<dbReference type="PANTHER" id="PTHR32243:SF50">
    <property type="entry name" value="MALTOSE_MALTODEXTRIN TRANSPORT SYSTEM PERMEASE PROTEIN MALG"/>
    <property type="match status" value="1"/>
</dbReference>
<evidence type="ECO:0000256" key="3">
    <source>
        <dbReference type="ARBA" id="ARBA00022448"/>
    </source>
</evidence>
<dbReference type="STRING" id="1006576.DTL3_0414"/>
<dbReference type="InterPro" id="IPR035906">
    <property type="entry name" value="MetI-like_sf"/>
</dbReference>
<dbReference type="OrthoDB" id="9810086at2"/>
<evidence type="ECO:0000256" key="1">
    <source>
        <dbReference type="ARBA" id="ARBA00004651"/>
    </source>
</evidence>
<dbReference type="PANTHER" id="PTHR32243">
    <property type="entry name" value="MALTOSE TRANSPORT SYSTEM PERMEASE-RELATED"/>
    <property type="match status" value="1"/>
</dbReference>
<keyword evidence="5 11" id="KW-0762">Sugar transport</keyword>
<comment type="subcellular location">
    <subcellularLocation>
        <location evidence="1 9">Cell membrane</location>
        <topology evidence="1 9">Multi-pass membrane protein</topology>
    </subcellularLocation>
</comment>
<evidence type="ECO:0000256" key="8">
    <source>
        <dbReference type="ARBA" id="ARBA00023136"/>
    </source>
</evidence>
<reference evidence="12" key="1">
    <citation type="submission" date="2014-11" db="EMBL/GenBank/DDBJ databases">
        <authorList>
            <person name="Wibberg D."/>
        </authorList>
    </citation>
    <scope>NUCLEOTIDE SEQUENCE [LARGE SCALE GENOMIC DNA]</scope>
    <source>
        <strain evidence="12">L3</strain>
    </source>
</reference>
<dbReference type="Gene3D" id="1.10.3720.10">
    <property type="entry name" value="MetI-like"/>
    <property type="match status" value="1"/>
</dbReference>
<feature type="transmembrane region" description="Helical" evidence="9">
    <location>
        <begin position="97"/>
        <end position="124"/>
    </location>
</feature>
<evidence type="ECO:0000256" key="9">
    <source>
        <dbReference type="RuleBase" id="RU363032"/>
    </source>
</evidence>
<dbReference type="AlphaFoldDB" id="A0A0C7P0G9"/>
<evidence type="ECO:0000259" key="10">
    <source>
        <dbReference type="PROSITE" id="PS50928"/>
    </source>
</evidence>
<feature type="domain" description="ABC transmembrane type-1" evidence="10">
    <location>
        <begin position="65"/>
        <end position="256"/>
    </location>
</feature>
<dbReference type="GO" id="GO:0055085">
    <property type="term" value="P:transmembrane transport"/>
    <property type="evidence" value="ECO:0007669"/>
    <property type="project" value="InterPro"/>
</dbReference>
<keyword evidence="4" id="KW-1003">Cell membrane</keyword>